<feature type="region of interest" description="Disordered" evidence="1">
    <location>
        <begin position="1"/>
        <end position="40"/>
    </location>
</feature>
<feature type="non-terminal residue" evidence="2">
    <location>
        <position position="1"/>
    </location>
</feature>
<protein>
    <submittedName>
        <fullName evidence="2">Uncharacterized protein</fullName>
    </submittedName>
</protein>
<accession>A0ABN9TRC2</accession>
<feature type="compositionally biased region" description="Basic residues" evidence="1">
    <location>
        <begin position="1"/>
        <end position="12"/>
    </location>
</feature>
<evidence type="ECO:0000313" key="2">
    <source>
        <dbReference type="EMBL" id="CAK0848518.1"/>
    </source>
</evidence>
<proteinExistence type="predicted"/>
<evidence type="ECO:0000256" key="1">
    <source>
        <dbReference type="SAM" id="MobiDB-lite"/>
    </source>
</evidence>
<dbReference type="EMBL" id="CAUYUJ010014984">
    <property type="protein sequence ID" value="CAK0848518.1"/>
    <property type="molecule type" value="Genomic_DNA"/>
</dbReference>
<organism evidence="2 3">
    <name type="scientific">Prorocentrum cordatum</name>
    <dbReference type="NCBI Taxonomy" id="2364126"/>
    <lineage>
        <taxon>Eukaryota</taxon>
        <taxon>Sar</taxon>
        <taxon>Alveolata</taxon>
        <taxon>Dinophyceae</taxon>
        <taxon>Prorocentrales</taxon>
        <taxon>Prorocentraceae</taxon>
        <taxon>Prorocentrum</taxon>
    </lineage>
</organism>
<feature type="non-terminal residue" evidence="2">
    <location>
        <position position="79"/>
    </location>
</feature>
<keyword evidence="3" id="KW-1185">Reference proteome</keyword>
<comment type="caution">
    <text evidence="2">The sequence shown here is derived from an EMBL/GenBank/DDBJ whole genome shotgun (WGS) entry which is preliminary data.</text>
</comment>
<gene>
    <name evidence="2" type="ORF">PCOR1329_LOCUS41437</name>
</gene>
<reference evidence="2" key="1">
    <citation type="submission" date="2023-10" db="EMBL/GenBank/DDBJ databases">
        <authorList>
            <person name="Chen Y."/>
            <person name="Shah S."/>
            <person name="Dougan E. K."/>
            <person name="Thang M."/>
            <person name="Chan C."/>
        </authorList>
    </citation>
    <scope>NUCLEOTIDE SEQUENCE [LARGE SCALE GENOMIC DNA]</scope>
</reference>
<dbReference type="Proteomes" id="UP001189429">
    <property type="component" value="Unassembled WGS sequence"/>
</dbReference>
<sequence length="79" mass="8736">GRAGSRRRRSRRRAADCGPRGALGAGQGAAHPRLRQGQRRLACRAPPFRRRRRRGHRGPAAGRRGAALACLGHRPAERW</sequence>
<name>A0ABN9TRC2_9DINO</name>
<evidence type="ECO:0000313" key="3">
    <source>
        <dbReference type="Proteomes" id="UP001189429"/>
    </source>
</evidence>